<dbReference type="EMBL" id="CAEZWD010000067">
    <property type="protein sequence ID" value="CAB4650253.1"/>
    <property type="molecule type" value="Genomic_DNA"/>
</dbReference>
<protein>
    <submittedName>
        <fullName evidence="1">Unannotated protein</fullName>
    </submittedName>
</protein>
<dbReference type="Gene3D" id="3.40.50.12580">
    <property type="match status" value="1"/>
</dbReference>
<name>A0A6J6KP14_9ZZZZ</name>
<evidence type="ECO:0000313" key="1">
    <source>
        <dbReference type="EMBL" id="CAB4650253.1"/>
    </source>
</evidence>
<sequence>MTSHPNPPPASINFVWQPHRNYAYIQEQIFGLIEDCLPSGTVVHTVGDAVDGALSLSLFIRQSREEIAATPADIVMAHGIADKRYFFIVGSDGLPLVNSCKYVFVPGDWHVNRLVEGRFRRNPKYQLTLQDSQIRKVGWLRLDPMIAKSKTNPAKSHRKLKVLWAPTHNTISSTKSDSELSPSSFPAFKKHLPWIYLNYQSEVSLHPRNRGTKTPTTEKLIACDVVISDFGTMVFESWALGKPVIFPRWCIDVKTLMERNPLSAEAYIYRNRIGLHPETPKEMHRMLRDIDRMRIEDPNFDSRGTGVAEFIDHYIDPAERGFDANRTARELISILSEVS</sequence>
<accession>A0A6J6KP14</accession>
<proteinExistence type="predicted"/>
<organism evidence="1">
    <name type="scientific">freshwater metagenome</name>
    <dbReference type="NCBI Taxonomy" id="449393"/>
    <lineage>
        <taxon>unclassified sequences</taxon>
        <taxon>metagenomes</taxon>
        <taxon>ecological metagenomes</taxon>
    </lineage>
</organism>
<dbReference type="InterPro" id="IPR043148">
    <property type="entry name" value="TagF_C"/>
</dbReference>
<dbReference type="AlphaFoldDB" id="A0A6J6KP14"/>
<gene>
    <name evidence="1" type="ORF">UFOPK2171_00613</name>
</gene>
<reference evidence="1" key="1">
    <citation type="submission" date="2020-05" db="EMBL/GenBank/DDBJ databases">
        <authorList>
            <person name="Chiriac C."/>
            <person name="Salcher M."/>
            <person name="Ghai R."/>
            <person name="Kavagutti S V."/>
        </authorList>
    </citation>
    <scope>NUCLEOTIDE SEQUENCE</scope>
</reference>
<dbReference type="SUPFAM" id="SSF53756">
    <property type="entry name" value="UDP-Glycosyltransferase/glycogen phosphorylase"/>
    <property type="match status" value="1"/>
</dbReference>